<feature type="transmembrane region" description="Helical" evidence="1">
    <location>
        <begin position="20"/>
        <end position="38"/>
    </location>
</feature>
<dbReference type="STRING" id="1860102.ACCAA_1110023"/>
<feature type="transmembrane region" description="Helical" evidence="1">
    <location>
        <begin position="87"/>
        <end position="108"/>
    </location>
</feature>
<feature type="transmembrane region" description="Helical" evidence="1">
    <location>
        <begin position="249"/>
        <end position="270"/>
    </location>
</feature>
<feature type="transmembrane region" description="Helical" evidence="1">
    <location>
        <begin position="321"/>
        <end position="346"/>
    </location>
</feature>
<feature type="transmembrane region" description="Helical" evidence="1">
    <location>
        <begin position="50"/>
        <end position="75"/>
    </location>
</feature>
<dbReference type="AlphaFoldDB" id="A0A1A8XIG2"/>
<protein>
    <recommendedName>
        <fullName evidence="4">Transmembrane protein</fullName>
    </recommendedName>
</protein>
<accession>A0A1A8XIG2</accession>
<feature type="transmembrane region" description="Helical" evidence="1">
    <location>
        <begin position="376"/>
        <end position="394"/>
    </location>
</feature>
<sequence length="454" mass="48480">MQALLSFDQAPPFGAPARFFLTAPLFAILAGLLLLWSGPGLFASRWTPEALALTHLITVGFMLQVMLGAMLQILPVVAGANMARPRLLATLVHLAITLGALLLAAGFLGLQPLAFRLAALFLGSGVALFVGSAGHALYGVPPSRATIRGLQISLLGLSVTVALGVLLAIALDGALDLPLPRVTSIHFSWGFVGWGLVLLAAVGFVVVPMFQMTPAYPAWFTHLLPWSALALLSLWSLAEAADWPAPSALLAGALLLITATFAVLTLHLQRRSKRARFDATQHYWRVGMLCTLAACTLWLVARGLPERMAALAERLEWLCGVLLLCGGFMSVIIGMLYKIFPFLVWLHLQNLGGGRVLAPNMNKVIAGQQIKRQMRAHFLALALLLAAVIWPEWFTYPAGIALLVANGALLRNLLAAVAFYRQQRTKIAALIAAATSSDGKPSLTSHPATKAPAP</sequence>
<feature type="transmembrane region" description="Helical" evidence="1">
    <location>
        <begin position="400"/>
        <end position="420"/>
    </location>
</feature>
<reference evidence="2 3" key="1">
    <citation type="submission" date="2016-06" db="EMBL/GenBank/DDBJ databases">
        <authorList>
            <person name="Kjaerup R.B."/>
            <person name="Dalgaard T.S."/>
            <person name="Juul-Madsen H.R."/>
        </authorList>
    </citation>
    <scope>NUCLEOTIDE SEQUENCE [LARGE SCALE GENOMIC DNA]</scope>
    <source>
        <strain evidence="2">3</strain>
    </source>
</reference>
<keyword evidence="1" id="KW-0812">Transmembrane</keyword>
<proteinExistence type="predicted"/>
<gene>
    <name evidence="2" type="ORF">ACCAA_1110023</name>
</gene>
<feature type="transmembrane region" description="Helical" evidence="1">
    <location>
        <begin position="191"/>
        <end position="210"/>
    </location>
</feature>
<dbReference type="RefSeq" id="WP_186405621.1">
    <property type="nucleotide sequence ID" value="NZ_FLQX01000015.1"/>
</dbReference>
<name>A0A1A8XIG2_9PROT</name>
<keyword evidence="1" id="KW-0472">Membrane</keyword>
<feature type="transmembrane region" description="Helical" evidence="1">
    <location>
        <begin position="217"/>
        <end position="237"/>
    </location>
</feature>
<evidence type="ECO:0008006" key="4">
    <source>
        <dbReference type="Google" id="ProtNLM"/>
    </source>
</evidence>
<dbReference type="Proteomes" id="UP000199169">
    <property type="component" value="Unassembled WGS sequence"/>
</dbReference>
<organism evidence="2 3">
    <name type="scientific">Candidatus Accumulibacter aalborgensis</name>
    <dbReference type="NCBI Taxonomy" id="1860102"/>
    <lineage>
        <taxon>Bacteria</taxon>
        <taxon>Pseudomonadati</taxon>
        <taxon>Pseudomonadota</taxon>
        <taxon>Betaproteobacteria</taxon>
        <taxon>Candidatus Accumulibacter</taxon>
    </lineage>
</organism>
<keyword evidence="1" id="KW-1133">Transmembrane helix</keyword>
<dbReference type="EMBL" id="FLQX01000015">
    <property type="protein sequence ID" value="SBT03733.1"/>
    <property type="molecule type" value="Genomic_DNA"/>
</dbReference>
<keyword evidence="3" id="KW-1185">Reference proteome</keyword>
<feature type="transmembrane region" description="Helical" evidence="1">
    <location>
        <begin position="152"/>
        <end position="171"/>
    </location>
</feature>
<feature type="transmembrane region" description="Helical" evidence="1">
    <location>
        <begin position="114"/>
        <end position="140"/>
    </location>
</feature>
<evidence type="ECO:0000256" key="1">
    <source>
        <dbReference type="SAM" id="Phobius"/>
    </source>
</evidence>
<feature type="transmembrane region" description="Helical" evidence="1">
    <location>
        <begin position="282"/>
        <end position="301"/>
    </location>
</feature>
<evidence type="ECO:0000313" key="3">
    <source>
        <dbReference type="Proteomes" id="UP000199169"/>
    </source>
</evidence>
<evidence type="ECO:0000313" key="2">
    <source>
        <dbReference type="EMBL" id="SBT03733.1"/>
    </source>
</evidence>